<comment type="caution">
    <text evidence="2">The sequence shown here is derived from an EMBL/GenBank/DDBJ whole genome shotgun (WGS) entry which is preliminary data.</text>
</comment>
<feature type="compositionally biased region" description="Polar residues" evidence="1">
    <location>
        <begin position="103"/>
        <end position="113"/>
    </location>
</feature>
<sequence length="132" mass="14495">MTKPSADWTLPSMNEIREELRHSIPGLVQLPLARRQGHVEDVDVEHTAQLVGVARAYVRNFLNSVEVMLYFDGRVRARTSSTKQSPKPRATSALSLDWRNSTRRPGSATTSSGAPRLLARSADLPTGSSARA</sequence>
<accession>A0AAE1HCR6</accession>
<feature type="region of interest" description="Disordered" evidence="1">
    <location>
        <begin position="77"/>
        <end position="132"/>
    </location>
</feature>
<reference evidence="2" key="2">
    <citation type="journal article" date="2023" name="BMC Genomics">
        <title>Pest status, molecular evolution, and epigenetic factors derived from the genome assembly of Frankliniella fusca, a thysanopteran phytovirus vector.</title>
        <authorList>
            <person name="Catto M.A."/>
            <person name="Labadie P.E."/>
            <person name="Jacobson A.L."/>
            <person name="Kennedy G.G."/>
            <person name="Srinivasan R."/>
            <person name="Hunt B.G."/>
        </authorList>
    </citation>
    <scope>NUCLEOTIDE SEQUENCE</scope>
    <source>
        <strain evidence="2">PL_HMW_Pooled</strain>
    </source>
</reference>
<dbReference type="EMBL" id="JAHWGI010000969">
    <property type="protein sequence ID" value="KAK3919037.1"/>
    <property type="molecule type" value="Genomic_DNA"/>
</dbReference>
<evidence type="ECO:0000256" key="1">
    <source>
        <dbReference type="SAM" id="MobiDB-lite"/>
    </source>
</evidence>
<keyword evidence="3" id="KW-1185">Reference proteome</keyword>
<dbReference type="Proteomes" id="UP001219518">
    <property type="component" value="Unassembled WGS sequence"/>
</dbReference>
<protein>
    <submittedName>
        <fullName evidence="2">2-succinyl-5-enolpyruvyl-6-hydroxy-3-cyclohexene-1-carboxylate synthase</fullName>
    </submittedName>
</protein>
<organism evidence="2 3">
    <name type="scientific">Frankliniella fusca</name>
    <dbReference type="NCBI Taxonomy" id="407009"/>
    <lineage>
        <taxon>Eukaryota</taxon>
        <taxon>Metazoa</taxon>
        <taxon>Ecdysozoa</taxon>
        <taxon>Arthropoda</taxon>
        <taxon>Hexapoda</taxon>
        <taxon>Insecta</taxon>
        <taxon>Pterygota</taxon>
        <taxon>Neoptera</taxon>
        <taxon>Paraneoptera</taxon>
        <taxon>Thysanoptera</taxon>
        <taxon>Terebrantia</taxon>
        <taxon>Thripoidea</taxon>
        <taxon>Thripidae</taxon>
        <taxon>Frankliniella</taxon>
    </lineage>
</organism>
<evidence type="ECO:0000313" key="3">
    <source>
        <dbReference type="Proteomes" id="UP001219518"/>
    </source>
</evidence>
<reference evidence="2" key="1">
    <citation type="submission" date="2021-07" db="EMBL/GenBank/DDBJ databases">
        <authorList>
            <person name="Catto M.A."/>
            <person name="Jacobson A."/>
            <person name="Kennedy G."/>
            <person name="Labadie P."/>
            <person name="Hunt B.G."/>
            <person name="Srinivasan R."/>
        </authorList>
    </citation>
    <scope>NUCLEOTIDE SEQUENCE</scope>
    <source>
        <strain evidence="2">PL_HMW_Pooled</strain>
        <tissue evidence="2">Head</tissue>
    </source>
</reference>
<name>A0AAE1HCR6_9NEOP</name>
<gene>
    <name evidence="2" type="ORF">KUF71_008186</name>
</gene>
<evidence type="ECO:0000313" key="2">
    <source>
        <dbReference type="EMBL" id="KAK3919037.1"/>
    </source>
</evidence>
<proteinExistence type="predicted"/>
<dbReference type="AlphaFoldDB" id="A0AAE1HCR6"/>